<name>A0ABW4E7T8_9LACO</name>
<gene>
    <name evidence="1" type="ORF">ACFQ5J_09390</name>
</gene>
<organism evidence="1 2">
    <name type="scientific">Lacticaseibacillus baoqingensis</name>
    <dbReference type="NCBI Taxonomy" id="2486013"/>
    <lineage>
        <taxon>Bacteria</taxon>
        <taxon>Bacillati</taxon>
        <taxon>Bacillota</taxon>
        <taxon>Bacilli</taxon>
        <taxon>Lactobacillales</taxon>
        <taxon>Lactobacillaceae</taxon>
        <taxon>Lacticaseibacillus</taxon>
    </lineage>
</organism>
<protein>
    <submittedName>
        <fullName evidence="1">DUF4811 domain-containing protein</fullName>
    </submittedName>
</protein>
<keyword evidence="2" id="KW-1185">Reference proteome</keyword>
<proteinExistence type="predicted"/>
<reference evidence="2" key="1">
    <citation type="journal article" date="2019" name="Int. J. Syst. Evol. Microbiol.">
        <title>The Global Catalogue of Microorganisms (GCM) 10K type strain sequencing project: providing services to taxonomists for standard genome sequencing and annotation.</title>
        <authorList>
            <consortium name="The Broad Institute Genomics Platform"/>
            <consortium name="The Broad Institute Genome Sequencing Center for Infectious Disease"/>
            <person name="Wu L."/>
            <person name="Ma J."/>
        </authorList>
    </citation>
    <scope>NUCLEOTIDE SEQUENCE [LARGE SCALE GENOMIC DNA]</scope>
    <source>
        <strain evidence="2">CCM 8903</strain>
    </source>
</reference>
<dbReference type="EMBL" id="JBHTON010000029">
    <property type="protein sequence ID" value="MFD1485442.1"/>
    <property type="molecule type" value="Genomic_DNA"/>
</dbReference>
<dbReference type="RefSeq" id="WP_379896592.1">
    <property type="nucleotide sequence ID" value="NZ_JBHTON010000029.1"/>
</dbReference>
<evidence type="ECO:0000313" key="2">
    <source>
        <dbReference type="Proteomes" id="UP001597252"/>
    </source>
</evidence>
<sequence>MIASGISVVGLITAVGFMIGNQEWHWGMKQETSTTMSTKVYSALPIATPKNILIYQNVGTNRQHQVLVFRDSKTEKKATAYAKPDDGDILKADKTTATYKLANTTAPKLTVRTTYWVYTSKLMNTVFHYSGNGKKFVSKSTFLTLPKSSWQVMTKRQVKDYQQQLVELAKVQAMKASQGETSAVINHQYNAESMEINYECIFENRNRGLPYLLFFIS</sequence>
<evidence type="ECO:0000313" key="1">
    <source>
        <dbReference type="EMBL" id="MFD1485442.1"/>
    </source>
</evidence>
<dbReference type="InterPro" id="IPR032083">
    <property type="entry name" value="DUF4811"/>
</dbReference>
<comment type="caution">
    <text evidence="1">The sequence shown here is derived from an EMBL/GenBank/DDBJ whole genome shotgun (WGS) entry which is preliminary data.</text>
</comment>
<dbReference type="Pfam" id="PF16069">
    <property type="entry name" value="DUF4811"/>
    <property type="match status" value="1"/>
</dbReference>
<dbReference type="Proteomes" id="UP001597252">
    <property type="component" value="Unassembled WGS sequence"/>
</dbReference>
<accession>A0ABW4E7T8</accession>